<evidence type="ECO:0000313" key="2">
    <source>
        <dbReference type="Proteomes" id="UP000016933"/>
    </source>
</evidence>
<proteinExistence type="predicted"/>
<protein>
    <submittedName>
        <fullName evidence="1">Uncharacterized protein</fullName>
    </submittedName>
</protein>
<dbReference type="STRING" id="675120.N1PYI6"/>
<keyword evidence="2" id="KW-1185">Reference proteome</keyword>
<dbReference type="Proteomes" id="UP000016933">
    <property type="component" value="Unassembled WGS sequence"/>
</dbReference>
<sequence length="242" mass="24412">YISSVCSPTNSTGYPDWSAPCNAAQAIEVQCMYGEAYFQQLLTQYGAGGSLTKRQSSDSGDDQDAPMQSNATQRTCICQSQFWDQASGCADCFKTHGASEADAGLTNNDIASLSSQYCAASTTPTLGLDQWFFQYAQSAISTSATTSAASSSFSDPIGNKTDVSLYFTPSVTGSAAYVVAQATGSTMSSASAVSGQIKATASANNAAASGKASSTSSGSGAGRTEAAAVAGLIGVAGLVALL</sequence>
<accession>N1PYI6</accession>
<dbReference type="HOGENOM" id="CLU_998079_0_0_1"/>
<gene>
    <name evidence="1" type="ORF">DOTSEDRAFT_105468</name>
</gene>
<dbReference type="AlphaFoldDB" id="N1PYI6"/>
<feature type="non-terminal residue" evidence="1">
    <location>
        <position position="1"/>
    </location>
</feature>
<name>N1PYI6_DOTSN</name>
<feature type="non-terminal residue" evidence="1">
    <location>
        <position position="242"/>
    </location>
</feature>
<reference evidence="1 2" key="2">
    <citation type="journal article" date="2012" name="PLoS Pathog.">
        <title>Diverse lifestyles and strategies of plant pathogenesis encoded in the genomes of eighteen Dothideomycetes fungi.</title>
        <authorList>
            <person name="Ohm R.A."/>
            <person name="Feau N."/>
            <person name="Henrissat B."/>
            <person name="Schoch C.L."/>
            <person name="Horwitz B.A."/>
            <person name="Barry K.W."/>
            <person name="Condon B.J."/>
            <person name="Copeland A.C."/>
            <person name="Dhillon B."/>
            <person name="Glaser F."/>
            <person name="Hesse C.N."/>
            <person name="Kosti I."/>
            <person name="LaButti K."/>
            <person name="Lindquist E.A."/>
            <person name="Lucas S."/>
            <person name="Salamov A.A."/>
            <person name="Bradshaw R.E."/>
            <person name="Ciuffetti L."/>
            <person name="Hamelin R.C."/>
            <person name="Kema G.H.J."/>
            <person name="Lawrence C."/>
            <person name="Scott J.A."/>
            <person name="Spatafora J.W."/>
            <person name="Turgeon B.G."/>
            <person name="de Wit P.J.G.M."/>
            <person name="Zhong S."/>
            <person name="Goodwin S.B."/>
            <person name="Grigoriev I.V."/>
        </authorList>
    </citation>
    <scope>NUCLEOTIDE SEQUENCE [LARGE SCALE GENOMIC DNA]</scope>
    <source>
        <strain evidence="2">NZE10 / CBS 128990</strain>
    </source>
</reference>
<dbReference type="EMBL" id="KB446536">
    <property type="protein sequence ID" value="EME48038.1"/>
    <property type="molecule type" value="Genomic_DNA"/>
</dbReference>
<dbReference type="OrthoDB" id="1597724at2759"/>
<reference evidence="2" key="1">
    <citation type="journal article" date="2012" name="PLoS Genet.">
        <title>The genomes of the fungal plant pathogens Cladosporium fulvum and Dothistroma septosporum reveal adaptation to different hosts and lifestyles but also signatures of common ancestry.</title>
        <authorList>
            <person name="de Wit P.J.G.M."/>
            <person name="van der Burgt A."/>
            <person name="Oekmen B."/>
            <person name="Stergiopoulos I."/>
            <person name="Abd-Elsalam K.A."/>
            <person name="Aerts A.L."/>
            <person name="Bahkali A.H."/>
            <person name="Beenen H.G."/>
            <person name="Chettri P."/>
            <person name="Cox M.P."/>
            <person name="Datema E."/>
            <person name="de Vries R.P."/>
            <person name="Dhillon B."/>
            <person name="Ganley A.R."/>
            <person name="Griffiths S.A."/>
            <person name="Guo Y."/>
            <person name="Hamelin R.C."/>
            <person name="Henrissat B."/>
            <person name="Kabir M.S."/>
            <person name="Jashni M.K."/>
            <person name="Kema G."/>
            <person name="Klaubauf S."/>
            <person name="Lapidus A."/>
            <person name="Levasseur A."/>
            <person name="Lindquist E."/>
            <person name="Mehrabi R."/>
            <person name="Ohm R.A."/>
            <person name="Owen T.J."/>
            <person name="Salamov A."/>
            <person name="Schwelm A."/>
            <person name="Schijlen E."/>
            <person name="Sun H."/>
            <person name="van den Burg H.A."/>
            <person name="van Ham R.C.H.J."/>
            <person name="Zhang S."/>
            <person name="Goodwin S.B."/>
            <person name="Grigoriev I.V."/>
            <person name="Collemare J."/>
            <person name="Bradshaw R.E."/>
        </authorList>
    </citation>
    <scope>NUCLEOTIDE SEQUENCE [LARGE SCALE GENOMIC DNA]</scope>
    <source>
        <strain evidence="2">NZE10 / CBS 128990</strain>
    </source>
</reference>
<organism evidence="1 2">
    <name type="scientific">Dothistroma septosporum (strain NZE10 / CBS 128990)</name>
    <name type="common">Red band needle blight fungus</name>
    <name type="synonym">Mycosphaerella pini</name>
    <dbReference type="NCBI Taxonomy" id="675120"/>
    <lineage>
        <taxon>Eukaryota</taxon>
        <taxon>Fungi</taxon>
        <taxon>Dikarya</taxon>
        <taxon>Ascomycota</taxon>
        <taxon>Pezizomycotina</taxon>
        <taxon>Dothideomycetes</taxon>
        <taxon>Dothideomycetidae</taxon>
        <taxon>Mycosphaerellales</taxon>
        <taxon>Mycosphaerellaceae</taxon>
        <taxon>Dothistroma</taxon>
    </lineage>
</organism>
<dbReference type="OMA" id="HAQCMCG"/>
<dbReference type="eggNOG" id="ENOG502SISC">
    <property type="taxonomic scope" value="Eukaryota"/>
</dbReference>
<evidence type="ECO:0000313" key="1">
    <source>
        <dbReference type="EMBL" id="EME48038.1"/>
    </source>
</evidence>